<name>A0A0A8YAZ8_ARUDO</name>
<organism evidence="1">
    <name type="scientific">Arundo donax</name>
    <name type="common">Giant reed</name>
    <name type="synonym">Donax arundinaceus</name>
    <dbReference type="NCBI Taxonomy" id="35708"/>
    <lineage>
        <taxon>Eukaryota</taxon>
        <taxon>Viridiplantae</taxon>
        <taxon>Streptophyta</taxon>
        <taxon>Embryophyta</taxon>
        <taxon>Tracheophyta</taxon>
        <taxon>Spermatophyta</taxon>
        <taxon>Magnoliopsida</taxon>
        <taxon>Liliopsida</taxon>
        <taxon>Poales</taxon>
        <taxon>Poaceae</taxon>
        <taxon>PACMAD clade</taxon>
        <taxon>Arundinoideae</taxon>
        <taxon>Arundineae</taxon>
        <taxon>Arundo</taxon>
    </lineage>
</organism>
<sequence>MSHSFWIWRRSWSVRMLLLLLLMMMMMRS</sequence>
<protein>
    <submittedName>
        <fullName evidence="1">Uncharacterized protein</fullName>
    </submittedName>
</protein>
<reference evidence="1" key="1">
    <citation type="submission" date="2014-09" db="EMBL/GenBank/DDBJ databases">
        <authorList>
            <person name="Magalhaes I.L.F."/>
            <person name="Oliveira U."/>
            <person name="Santos F.R."/>
            <person name="Vidigal T.H.D.A."/>
            <person name="Brescovit A.D."/>
            <person name="Santos A.J."/>
        </authorList>
    </citation>
    <scope>NUCLEOTIDE SEQUENCE</scope>
    <source>
        <tissue evidence="1">Shoot tissue taken approximately 20 cm above the soil surface</tissue>
    </source>
</reference>
<reference evidence="1" key="2">
    <citation type="journal article" date="2015" name="Data Brief">
        <title>Shoot transcriptome of the giant reed, Arundo donax.</title>
        <authorList>
            <person name="Barrero R.A."/>
            <person name="Guerrero F.D."/>
            <person name="Moolhuijzen P."/>
            <person name="Goolsby J.A."/>
            <person name="Tidwell J."/>
            <person name="Bellgard S.E."/>
            <person name="Bellgard M.I."/>
        </authorList>
    </citation>
    <scope>NUCLEOTIDE SEQUENCE</scope>
    <source>
        <tissue evidence="1">Shoot tissue taken approximately 20 cm above the soil surface</tissue>
    </source>
</reference>
<accession>A0A0A8YAZ8</accession>
<dbReference type="EMBL" id="GBRH01277278">
    <property type="protein sequence ID" value="JAD20617.1"/>
    <property type="molecule type" value="Transcribed_RNA"/>
</dbReference>
<evidence type="ECO:0000313" key="1">
    <source>
        <dbReference type="EMBL" id="JAD20617.1"/>
    </source>
</evidence>
<dbReference type="AlphaFoldDB" id="A0A0A8YAZ8"/>
<proteinExistence type="predicted"/>